<comment type="caution">
    <text evidence="1">The sequence shown here is derived from an EMBL/GenBank/DDBJ whole genome shotgun (WGS) entry which is preliminary data.</text>
</comment>
<gene>
    <name evidence="1" type="ORF">LCGC14_3022670</name>
</gene>
<evidence type="ECO:0000313" key="1">
    <source>
        <dbReference type="EMBL" id="KKK60605.1"/>
    </source>
</evidence>
<dbReference type="EMBL" id="LAZR01062884">
    <property type="protein sequence ID" value="KKK60605.1"/>
    <property type="molecule type" value="Genomic_DNA"/>
</dbReference>
<feature type="non-terminal residue" evidence="1">
    <location>
        <position position="1"/>
    </location>
</feature>
<accession>A0A0F8XHV2</accession>
<sequence>LVLREKAPVLEVVLAFQGMEEALSPC</sequence>
<dbReference type="AlphaFoldDB" id="A0A0F8XHV2"/>
<protein>
    <submittedName>
        <fullName evidence="1">Uncharacterized protein</fullName>
    </submittedName>
</protein>
<name>A0A0F8XHV2_9ZZZZ</name>
<organism evidence="1">
    <name type="scientific">marine sediment metagenome</name>
    <dbReference type="NCBI Taxonomy" id="412755"/>
    <lineage>
        <taxon>unclassified sequences</taxon>
        <taxon>metagenomes</taxon>
        <taxon>ecological metagenomes</taxon>
    </lineage>
</organism>
<reference evidence="1" key="1">
    <citation type="journal article" date="2015" name="Nature">
        <title>Complex archaea that bridge the gap between prokaryotes and eukaryotes.</title>
        <authorList>
            <person name="Spang A."/>
            <person name="Saw J.H."/>
            <person name="Jorgensen S.L."/>
            <person name="Zaremba-Niedzwiedzka K."/>
            <person name="Martijn J."/>
            <person name="Lind A.E."/>
            <person name="van Eijk R."/>
            <person name="Schleper C."/>
            <person name="Guy L."/>
            <person name="Ettema T.J."/>
        </authorList>
    </citation>
    <scope>NUCLEOTIDE SEQUENCE</scope>
</reference>
<proteinExistence type="predicted"/>